<sequence length="500" mass="49494">MALVLKDRVRETSTTTGTGTLTLAGAVAGFQSFSSVGTGNTTYYSIVLSPDWEVGIGTWTSPNQLSRDTILASTNGGAAVNFGAGTKDVFVTYPAEKSVNINANNGDATINGMTVGLGGGQDPNNVAIGANAMCNASGAGYNVAIGAQALANDTQGNNLAIGNGALSQNINGFNNVALGTECMYAADNANGDIAIGYHALYYDTGGSNVGIGYTALGLNQTGYNNIGIGNAALYSNLIGANNMAIGSNALYSNQTGDNNTAIGSSALYNNQNGNYNTAIGFSALSGNLTGSGNFAVGYNAMNFSQYGSNNFAIGANAAALVGYVTTDANNFAFGNSALNFAGSIDPASNNIAIGNNAMANAGTNGGAVSSNVAIGNYALSGAGVSSPNALSNTIAIGYNSGASIDGGTNNVIIGGYTGATAPISITGSNYVILSSGSGTVRQTFNGSGALSFNAGTSYGTAGQLLQSNGSGAAPSWGRTITSGTAAPSGGADGDIYLQYV</sequence>
<dbReference type="EMBL" id="LR796761">
    <property type="protein sequence ID" value="CAB4164619.1"/>
    <property type="molecule type" value="Genomic_DNA"/>
</dbReference>
<dbReference type="InterPro" id="IPR011049">
    <property type="entry name" value="Serralysin-like_metalloprot_C"/>
</dbReference>
<protein>
    <submittedName>
        <fullName evidence="1">Uncharacterized protein</fullName>
    </submittedName>
</protein>
<reference evidence="1" key="1">
    <citation type="submission" date="2020-04" db="EMBL/GenBank/DDBJ databases">
        <authorList>
            <person name="Chiriac C."/>
            <person name="Salcher M."/>
            <person name="Ghai R."/>
            <person name="Kavagutti S V."/>
        </authorList>
    </citation>
    <scope>NUCLEOTIDE SEQUENCE</scope>
</reference>
<dbReference type="Gene3D" id="2.150.10.10">
    <property type="entry name" value="Serralysin-like metalloprotease, C-terminal"/>
    <property type="match status" value="1"/>
</dbReference>
<name>A0A6J5NYN0_9CAUD</name>
<proteinExistence type="predicted"/>
<accession>A0A6J5NYN0</accession>
<organism evidence="1">
    <name type="scientific">uncultured Caudovirales phage</name>
    <dbReference type="NCBI Taxonomy" id="2100421"/>
    <lineage>
        <taxon>Viruses</taxon>
        <taxon>Duplodnaviria</taxon>
        <taxon>Heunggongvirae</taxon>
        <taxon>Uroviricota</taxon>
        <taxon>Caudoviricetes</taxon>
        <taxon>Peduoviridae</taxon>
        <taxon>Maltschvirus</taxon>
        <taxon>Maltschvirus maltsch</taxon>
    </lineage>
</organism>
<evidence type="ECO:0000313" key="1">
    <source>
        <dbReference type="EMBL" id="CAB4164619.1"/>
    </source>
</evidence>
<gene>
    <name evidence="1" type="ORF">UFOVP830_57</name>
</gene>